<reference evidence="1" key="1">
    <citation type="submission" date="2017-09" db="EMBL/GenBank/DDBJ databases">
        <authorList>
            <person name="Ehlers B."/>
            <person name="Leendertz F.H."/>
        </authorList>
    </citation>
    <scope>NUCLEOTIDE SEQUENCE [LARGE SCALE GENOMIC DNA]</scope>
    <source>
        <strain evidence="1">WG-1MB</strain>
    </source>
</reference>
<organism evidence="1 3">
    <name type="scientific">Methanohalophilus euhalobius</name>
    <dbReference type="NCBI Taxonomy" id="51203"/>
    <lineage>
        <taxon>Archaea</taxon>
        <taxon>Methanobacteriati</taxon>
        <taxon>Methanobacteriota</taxon>
        <taxon>Stenosarchaea group</taxon>
        <taxon>Methanomicrobia</taxon>
        <taxon>Methanosarcinales</taxon>
        <taxon>Methanosarcinaceae</taxon>
        <taxon>Methanohalophilus</taxon>
    </lineage>
</organism>
<reference evidence="2 4" key="3">
    <citation type="submission" date="2019-03" db="EMBL/GenBank/DDBJ databases">
        <title>Subsurface microbial communities from deep shales in Ohio and West Virginia, USA.</title>
        <authorList>
            <person name="Wrighton K."/>
        </authorList>
    </citation>
    <scope>NUCLEOTIDE SEQUENCE [LARGE SCALE GENOMIC DNA]</scope>
    <source>
        <strain evidence="2 4">WG1_MB</strain>
    </source>
</reference>
<accession>A0A285FTM7</accession>
<keyword evidence="3" id="KW-1185">Reference proteome</keyword>
<dbReference type="Proteomes" id="UP000217726">
    <property type="component" value="Unassembled WGS sequence"/>
</dbReference>
<evidence type="ECO:0000313" key="1">
    <source>
        <dbReference type="EMBL" id="SNY14690.1"/>
    </source>
</evidence>
<reference evidence="3" key="2">
    <citation type="submission" date="2017-09" db="EMBL/GenBank/DDBJ databases">
        <authorList>
            <person name="Varghese N."/>
            <person name="Submissions S."/>
        </authorList>
    </citation>
    <scope>NUCLEOTIDE SEQUENCE [LARGE SCALE GENOMIC DNA]</scope>
    <source>
        <strain evidence="3">WG-1MB</strain>
    </source>
</reference>
<evidence type="ECO:0000313" key="2">
    <source>
        <dbReference type="EMBL" id="TCL11424.1"/>
    </source>
</evidence>
<proteinExistence type="predicted"/>
<evidence type="ECO:0008006" key="5">
    <source>
        <dbReference type="Google" id="ProtNLM"/>
    </source>
</evidence>
<evidence type="ECO:0000313" key="4">
    <source>
        <dbReference type="Proteomes" id="UP000295404"/>
    </source>
</evidence>
<dbReference type="EMBL" id="OBDR01000004">
    <property type="protein sequence ID" value="SNY14690.1"/>
    <property type="molecule type" value="Genomic_DNA"/>
</dbReference>
<dbReference type="EMBL" id="SMMS01000001">
    <property type="protein sequence ID" value="TCL11424.1"/>
    <property type="molecule type" value="Genomic_DNA"/>
</dbReference>
<dbReference type="AlphaFoldDB" id="A0A285FTM7"/>
<name>A0A285FTM7_9EURY</name>
<protein>
    <recommendedName>
        <fullName evidence="5">Transcriptional regulator</fullName>
    </recommendedName>
</protein>
<gene>
    <name evidence="2" type="ORF">C7960_0575</name>
    <name evidence="1" type="ORF">SAMN06295989_10465</name>
</gene>
<evidence type="ECO:0000313" key="3">
    <source>
        <dbReference type="Proteomes" id="UP000217726"/>
    </source>
</evidence>
<sequence length="92" mass="10393">MQSNHILPGDSFMKEQPRTENRARFAVQYTDEDFTEAVEEALEKATVSASDVAEIVGCNPRYAKDRLLKLAEEGKLEAEMKGKGWGFRLARD</sequence>
<dbReference type="Proteomes" id="UP000295404">
    <property type="component" value="Unassembled WGS sequence"/>
</dbReference>